<sequence>MSENPMQDERVHTEAPAEGDPDADVSEIRVHTQDPAEGADLPDVPDIPAAGKTE</sequence>
<comment type="caution">
    <text evidence="2">The sequence shown here is derived from an EMBL/GenBank/DDBJ whole genome shotgun (WGS) entry which is preliminary data.</text>
</comment>
<accession>A0ABU0PKL4</accession>
<gene>
    <name evidence="2" type="ORF">QFZ36_002041</name>
</gene>
<reference evidence="2 3" key="1">
    <citation type="submission" date="2023-07" db="EMBL/GenBank/DDBJ databases">
        <title>Comparative genomics of wheat-associated soil bacteria to identify genetic determinants of phenazine resistance.</title>
        <authorList>
            <person name="Mouncey N."/>
        </authorList>
    </citation>
    <scope>NUCLEOTIDE SEQUENCE [LARGE SCALE GENOMIC DNA]</scope>
    <source>
        <strain evidence="2 3">W1I3</strain>
    </source>
</reference>
<evidence type="ECO:0000256" key="1">
    <source>
        <dbReference type="SAM" id="MobiDB-lite"/>
    </source>
</evidence>
<dbReference type="EMBL" id="JAUSXB010000001">
    <property type="protein sequence ID" value="MDQ0674480.1"/>
    <property type="molecule type" value="Genomic_DNA"/>
</dbReference>
<dbReference type="Proteomes" id="UP001236806">
    <property type="component" value="Unassembled WGS sequence"/>
</dbReference>
<keyword evidence="3" id="KW-1185">Reference proteome</keyword>
<dbReference type="RefSeq" id="WP_306636079.1">
    <property type="nucleotide sequence ID" value="NZ_JAUSXB010000001.1"/>
</dbReference>
<evidence type="ECO:0000313" key="3">
    <source>
        <dbReference type="Proteomes" id="UP001236806"/>
    </source>
</evidence>
<proteinExistence type="predicted"/>
<organism evidence="2 3">
    <name type="scientific">Pseudarthrobacter siccitolerans</name>
    <dbReference type="NCBI Taxonomy" id="861266"/>
    <lineage>
        <taxon>Bacteria</taxon>
        <taxon>Bacillati</taxon>
        <taxon>Actinomycetota</taxon>
        <taxon>Actinomycetes</taxon>
        <taxon>Micrococcales</taxon>
        <taxon>Micrococcaceae</taxon>
        <taxon>Pseudarthrobacter</taxon>
    </lineage>
</organism>
<protein>
    <submittedName>
        <fullName evidence="2">Uncharacterized protein</fullName>
    </submittedName>
</protein>
<evidence type="ECO:0000313" key="2">
    <source>
        <dbReference type="EMBL" id="MDQ0674480.1"/>
    </source>
</evidence>
<name>A0ABU0PKL4_9MICC</name>
<feature type="region of interest" description="Disordered" evidence="1">
    <location>
        <begin position="1"/>
        <end position="54"/>
    </location>
</feature>